<comment type="caution">
    <text evidence="2">The sequence shown here is derived from an EMBL/GenBank/DDBJ whole genome shotgun (WGS) entry which is preliminary data.</text>
</comment>
<feature type="transmembrane region" description="Helical" evidence="1">
    <location>
        <begin position="12"/>
        <end position="36"/>
    </location>
</feature>
<evidence type="ECO:0000313" key="3">
    <source>
        <dbReference type="Proteomes" id="UP001597287"/>
    </source>
</evidence>
<evidence type="ECO:0000313" key="2">
    <source>
        <dbReference type="EMBL" id="MFD2320002.1"/>
    </source>
</evidence>
<reference evidence="3" key="1">
    <citation type="journal article" date="2019" name="Int. J. Syst. Evol. Microbiol.">
        <title>The Global Catalogue of Microorganisms (GCM) 10K type strain sequencing project: providing services to taxonomists for standard genome sequencing and annotation.</title>
        <authorList>
            <consortium name="The Broad Institute Genomics Platform"/>
            <consortium name="The Broad Institute Genome Sequencing Center for Infectious Disease"/>
            <person name="Wu L."/>
            <person name="Ma J."/>
        </authorList>
    </citation>
    <scope>NUCLEOTIDE SEQUENCE [LARGE SCALE GENOMIC DNA]</scope>
    <source>
        <strain evidence="3">CCUG 62793</strain>
    </source>
</reference>
<evidence type="ECO:0000256" key="1">
    <source>
        <dbReference type="SAM" id="Phobius"/>
    </source>
</evidence>
<feature type="transmembrane region" description="Helical" evidence="1">
    <location>
        <begin position="48"/>
        <end position="70"/>
    </location>
</feature>
<accession>A0ABW5EQI1</accession>
<keyword evidence="1" id="KW-0472">Membrane</keyword>
<proteinExistence type="predicted"/>
<dbReference type="Proteomes" id="UP001597287">
    <property type="component" value="Unassembled WGS sequence"/>
</dbReference>
<sequence>MDAWEKSVNYFFAVLMVIMLAVPFFGAVVAIGMFFSGLSDAYKQRESSLLPTAVVGPIGYFLVIILGMYYFKHKEIIIGLMAIYSCIWVFFWVAARKKLLKIRGR</sequence>
<dbReference type="EMBL" id="JBHUIG010000017">
    <property type="protein sequence ID" value="MFD2320002.1"/>
    <property type="molecule type" value="Genomic_DNA"/>
</dbReference>
<keyword evidence="1" id="KW-0812">Transmembrane</keyword>
<keyword evidence="3" id="KW-1185">Reference proteome</keyword>
<protein>
    <recommendedName>
        <fullName evidence="4">Transmembrane protein</fullName>
    </recommendedName>
</protein>
<organism evidence="2 3">
    <name type="scientific">Delftia deserti</name>
    <dbReference type="NCBI Taxonomy" id="1651218"/>
    <lineage>
        <taxon>Bacteria</taxon>
        <taxon>Pseudomonadati</taxon>
        <taxon>Pseudomonadota</taxon>
        <taxon>Betaproteobacteria</taxon>
        <taxon>Burkholderiales</taxon>
        <taxon>Comamonadaceae</taxon>
        <taxon>Delftia</taxon>
    </lineage>
</organism>
<gene>
    <name evidence="2" type="ORF">ACFSPV_14940</name>
</gene>
<keyword evidence="1" id="KW-1133">Transmembrane helix</keyword>
<dbReference type="RefSeq" id="WP_380106826.1">
    <property type="nucleotide sequence ID" value="NZ_JBHSIH010000001.1"/>
</dbReference>
<evidence type="ECO:0008006" key="4">
    <source>
        <dbReference type="Google" id="ProtNLM"/>
    </source>
</evidence>
<name>A0ABW5EQI1_9BURK</name>
<feature type="transmembrane region" description="Helical" evidence="1">
    <location>
        <begin position="76"/>
        <end position="95"/>
    </location>
</feature>